<organism evidence="2 3">
    <name type="scientific">Chryseobacterium defluvii</name>
    <dbReference type="NCBI Taxonomy" id="160396"/>
    <lineage>
        <taxon>Bacteria</taxon>
        <taxon>Pseudomonadati</taxon>
        <taxon>Bacteroidota</taxon>
        <taxon>Flavobacteriia</taxon>
        <taxon>Flavobacteriales</taxon>
        <taxon>Weeksellaceae</taxon>
        <taxon>Chryseobacterium group</taxon>
        <taxon>Chryseobacterium</taxon>
    </lineage>
</organism>
<dbReference type="Proteomes" id="UP000272428">
    <property type="component" value="Unassembled WGS sequence"/>
</dbReference>
<evidence type="ECO:0000256" key="1">
    <source>
        <dbReference type="SAM" id="MobiDB-lite"/>
    </source>
</evidence>
<proteinExistence type="predicted"/>
<evidence type="ECO:0000313" key="3">
    <source>
        <dbReference type="Proteomes" id="UP000272428"/>
    </source>
</evidence>
<comment type="caution">
    <text evidence="2">The sequence shown here is derived from an EMBL/GenBank/DDBJ whole genome shotgun (WGS) entry which is preliminary data.</text>
</comment>
<feature type="region of interest" description="Disordered" evidence="1">
    <location>
        <begin position="161"/>
        <end position="185"/>
    </location>
</feature>
<protein>
    <submittedName>
        <fullName evidence="2">Uncharacterized protein</fullName>
    </submittedName>
</protein>
<feature type="compositionally biased region" description="Polar residues" evidence="1">
    <location>
        <begin position="176"/>
        <end position="185"/>
    </location>
</feature>
<keyword evidence="3" id="KW-1185">Reference proteome</keyword>
<dbReference type="EMBL" id="RBXB01000001">
    <property type="protein sequence ID" value="RKT01105.1"/>
    <property type="molecule type" value="Genomic_DNA"/>
</dbReference>
<gene>
    <name evidence="2" type="ORF">BCF58_0319</name>
</gene>
<evidence type="ECO:0000313" key="2">
    <source>
        <dbReference type="EMBL" id="RKT01105.1"/>
    </source>
</evidence>
<reference evidence="2 3" key="1">
    <citation type="submission" date="2018-10" db="EMBL/GenBank/DDBJ databases">
        <title>Genomic Encyclopedia of Archaeal and Bacterial Type Strains, Phase II (KMG-II): from individual species to whole genera.</title>
        <authorList>
            <person name="Goeker M."/>
        </authorList>
    </citation>
    <scope>NUCLEOTIDE SEQUENCE [LARGE SCALE GENOMIC DNA]</scope>
    <source>
        <strain evidence="2 3">DSM 14219</strain>
    </source>
</reference>
<name>A0A495SN11_9FLAO</name>
<accession>A0A495SN11</accession>
<sequence>MLVGGFFENMENPDEIFNEFLRNNISKEEAEKKEADELIHRGFYFDIGKRKWEIKPLVFGTISHANKYALDLKINLLSDDNSSVFKEIEKNIKPLMSFIAVCILHHKWKIKLFTRILSVYLKWKLDPSKALKICVAILQMYDIKNFTTSISLIGQMTITKPNPKSPKETSLVDGKTQVSSLSSEP</sequence>
<dbReference type="AlphaFoldDB" id="A0A495SN11"/>